<gene>
    <name evidence="1" type="ORF">LUZ63_004115</name>
</gene>
<comment type="caution">
    <text evidence="1">The sequence shown here is derived from an EMBL/GenBank/DDBJ whole genome shotgun (WGS) entry which is preliminary data.</text>
</comment>
<dbReference type="PANTHER" id="PTHR33384">
    <property type="entry name" value="EXPRESSED PROTEIN"/>
    <property type="match status" value="1"/>
</dbReference>
<dbReference type="Proteomes" id="UP001151287">
    <property type="component" value="Unassembled WGS sequence"/>
</dbReference>
<accession>A0A9Q0HZM5</accession>
<dbReference type="PANTHER" id="PTHR33384:SF27">
    <property type="entry name" value="OS05G0102500 PROTEIN"/>
    <property type="match status" value="1"/>
</dbReference>
<keyword evidence="2" id="KW-1185">Reference proteome</keyword>
<evidence type="ECO:0000313" key="2">
    <source>
        <dbReference type="Proteomes" id="UP001151287"/>
    </source>
</evidence>
<organism evidence="1 2">
    <name type="scientific">Rhynchospora breviuscula</name>
    <dbReference type="NCBI Taxonomy" id="2022672"/>
    <lineage>
        <taxon>Eukaryota</taxon>
        <taxon>Viridiplantae</taxon>
        <taxon>Streptophyta</taxon>
        <taxon>Embryophyta</taxon>
        <taxon>Tracheophyta</taxon>
        <taxon>Spermatophyta</taxon>
        <taxon>Magnoliopsida</taxon>
        <taxon>Liliopsida</taxon>
        <taxon>Poales</taxon>
        <taxon>Cyperaceae</taxon>
        <taxon>Cyperoideae</taxon>
        <taxon>Rhynchosporeae</taxon>
        <taxon>Rhynchospora</taxon>
    </lineage>
</organism>
<protein>
    <submittedName>
        <fullName evidence="1">Uncharacterized protein</fullName>
    </submittedName>
</protein>
<dbReference type="OrthoDB" id="1917254at2759"/>
<name>A0A9Q0HZM5_9POAL</name>
<dbReference type="AlphaFoldDB" id="A0A9Q0HZM5"/>
<dbReference type="EMBL" id="JAMQYH010000001">
    <property type="protein sequence ID" value="KAJ1704336.1"/>
    <property type="molecule type" value="Genomic_DNA"/>
</dbReference>
<reference evidence="1" key="1">
    <citation type="journal article" date="2022" name="Cell">
        <title>Repeat-based holocentromeres influence genome architecture and karyotype evolution.</title>
        <authorList>
            <person name="Hofstatter P.G."/>
            <person name="Thangavel G."/>
            <person name="Lux T."/>
            <person name="Neumann P."/>
            <person name="Vondrak T."/>
            <person name="Novak P."/>
            <person name="Zhang M."/>
            <person name="Costa L."/>
            <person name="Castellani M."/>
            <person name="Scott A."/>
            <person name="Toegelov H."/>
            <person name="Fuchs J."/>
            <person name="Mata-Sucre Y."/>
            <person name="Dias Y."/>
            <person name="Vanzela A.L.L."/>
            <person name="Huettel B."/>
            <person name="Almeida C.C.S."/>
            <person name="Simkova H."/>
            <person name="Souza G."/>
            <person name="Pedrosa-Harand A."/>
            <person name="Macas J."/>
            <person name="Mayer K.F.X."/>
            <person name="Houben A."/>
            <person name="Marques A."/>
        </authorList>
    </citation>
    <scope>NUCLEOTIDE SEQUENCE</scope>
    <source>
        <strain evidence="1">RhyBre1mFocal</strain>
    </source>
</reference>
<sequence length="176" mass="19394">MEHCSMRLNNFAQTMPRSDIVSDKRSRFWQIEGQSAPKSEVICPQPCRISRVPLFIETLNRSSPKPSSLLSMCKVDGPRDIIDIINNKSDLEFDDLTGNTGFFCGSPPVRTNNPLVKDAQFLNQINSQSPVVLSPLGTDLSGKKPTGVPTFKSTYGSSPKVRIEGFNCRASVPTFA</sequence>
<proteinExistence type="predicted"/>
<evidence type="ECO:0000313" key="1">
    <source>
        <dbReference type="EMBL" id="KAJ1704336.1"/>
    </source>
</evidence>